<gene>
    <name evidence="3" type="ORF">ACFQGU_17800</name>
</gene>
<name>A0ABW1T5L6_9ACTN</name>
<evidence type="ECO:0008006" key="5">
    <source>
        <dbReference type="Google" id="ProtNLM"/>
    </source>
</evidence>
<keyword evidence="2" id="KW-0472">Membrane</keyword>
<feature type="transmembrane region" description="Helical" evidence="2">
    <location>
        <begin position="59"/>
        <end position="78"/>
    </location>
</feature>
<proteinExistence type="predicted"/>
<feature type="transmembrane region" description="Helical" evidence="2">
    <location>
        <begin position="128"/>
        <end position="148"/>
    </location>
</feature>
<comment type="caution">
    <text evidence="3">The sequence shown here is derived from an EMBL/GenBank/DDBJ whole genome shotgun (WGS) entry which is preliminary data.</text>
</comment>
<keyword evidence="2" id="KW-0812">Transmembrane</keyword>
<accession>A0ABW1T5L6</accession>
<dbReference type="Proteomes" id="UP001596138">
    <property type="component" value="Unassembled WGS sequence"/>
</dbReference>
<evidence type="ECO:0000313" key="3">
    <source>
        <dbReference type="EMBL" id="MFC6239729.1"/>
    </source>
</evidence>
<feature type="transmembrane region" description="Helical" evidence="2">
    <location>
        <begin position="90"/>
        <end position="108"/>
    </location>
</feature>
<evidence type="ECO:0000313" key="4">
    <source>
        <dbReference type="Proteomes" id="UP001596138"/>
    </source>
</evidence>
<sequence>MTADPTPGADPTTETPASPTGTSHGPGRLLIAVYAVLAIGATVRSLYELATKFSAAPVSYSLSLFAAVVYVVITICLVRDTPRARAIAQTGMWIELVGVLVVGTLSIVNKDLFTNPETGKAVSSVWYWFGRDYLFVPLVLPILGLRFIRSSKH</sequence>
<feature type="transmembrane region" description="Helical" evidence="2">
    <location>
        <begin position="29"/>
        <end position="47"/>
    </location>
</feature>
<protein>
    <recommendedName>
        <fullName evidence="5">Integral membrane protein</fullName>
    </recommendedName>
</protein>
<feature type="region of interest" description="Disordered" evidence="1">
    <location>
        <begin position="1"/>
        <end position="24"/>
    </location>
</feature>
<dbReference type="RefSeq" id="WP_386769040.1">
    <property type="nucleotide sequence ID" value="NZ_JBHSTI010000067.1"/>
</dbReference>
<keyword evidence="2" id="KW-1133">Transmembrane helix</keyword>
<evidence type="ECO:0000256" key="2">
    <source>
        <dbReference type="SAM" id="Phobius"/>
    </source>
</evidence>
<evidence type="ECO:0000256" key="1">
    <source>
        <dbReference type="SAM" id="MobiDB-lite"/>
    </source>
</evidence>
<keyword evidence="4" id="KW-1185">Reference proteome</keyword>
<reference evidence="4" key="1">
    <citation type="journal article" date="2019" name="Int. J. Syst. Evol. Microbiol.">
        <title>The Global Catalogue of Microorganisms (GCM) 10K type strain sequencing project: providing services to taxonomists for standard genome sequencing and annotation.</title>
        <authorList>
            <consortium name="The Broad Institute Genomics Platform"/>
            <consortium name="The Broad Institute Genome Sequencing Center for Infectious Disease"/>
            <person name="Wu L."/>
            <person name="Ma J."/>
        </authorList>
    </citation>
    <scope>NUCLEOTIDE SEQUENCE [LARGE SCALE GENOMIC DNA]</scope>
    <source>
        <strain evidence="4">CGMCC 4.7317</strain>
    </source>
</reference>
<organism evidence="3 4">
    <name type="scientific">Longivirga aurantiaca</name>
    <dbReference type="NCBI Taxonomy" id="1837743"/>
    <lineage>
        <taxon>Bacteria</taxon>
        <taxon>Bacillati</taxon>
        <taxon>Actinomycetota</taxon>
        <taxon>Actinomycetes</taxon>
        <taxon>Sporichthyales</taxon>
        <taxon>Sporichthyaceae</taxon>
        <taxon>Longivirga</taxon>
    </lineage>
</organism>
<dbReference type="EMBL" id="JBHSTI010000067">
    <property type="protein sequence ID" value="MFC6239729.1"/>
    <property type="molecule type" value="Genomic_DNA"/>
</dbReference>
<feature type="compositionally biased region" description="Low complexity" evidence="1">
    <location>
        <begin position="1"/>
        <end position="17"/>
    </location>
</feature>